<dbReference type="Proteomes" id="UP000294963">
    <property type="component" value="Unassembled WGS sequence"/>
</dbReference>
<dbReference type="Pfam" id="PF00419">
    <property type="entry name" value="Fimbrial"/>
    <property type="match status" value="1"/>
</dbReference>
<dbReference type="PANTHER" id="PTHR33420">
    <property type="entry name" value="FIMBRIAL SUBUNIT ELFA-RELATED"/>
    <property type="match status" value="1"/>
</dbReference>
<dbReference type="InterPro" id="IPR008966">
    <property type="entry name" value="Adhesion_dom_sf"/>
</dbReference>
<dbReference type="Gene3D" id="2.60.40.1090">
    <property type="entry name" value="Fimbrial-type adhesion domain"/>
    <property type="match status" value="1"/>
</dbReference>
<organism evidence="2 3">
    <name type="scientific">Acinetobacter calcoaceticus</name>
    <dbReference type="NCBI Taxonomy" id="471"/>
    <lineage>
        <taxon>Bacteria</taxon>
        <taxon>Pseudomonadati</taxon>
        <taxon>Pseudomonadota</taxon>
        <taxon>Gammaproteobacteria</taxon>
        <taxon>Moraxellales</taxon>
        <taxon>Moraxellaceae</taxon>
        <taxon>Acinetobacter</taxon>
        <taxon>Acinetobacter calcoaceticus/baumannii complex</taxon>
    </lineage>
</organism>
<reference evidence="2 3" key="1">
    <citation type="submission" date="2019-03" db="EMBL/GenBank/DDBJ databases">
        <title>Genomic analyses of the natural microbiome of Caenorhabditis elegans.</title>
        <authorList>
            <person name="Samuel B."/>
        </authorList>
    </citation>
    <scope>NUCLEOTIDE SEQUENCE [LARGE SCALE GENOMIC DNA]</scope>
    <source>
        <strain evidence="2 3">JUb89</strain>
    </source>
</reference>
<dbReference type="OrthoDB" id="6693398at2"/>
<name>A0A4R1XM95_ACICA</name>
<dbReference type="InterPro" id="IPR000259">
    <property type="entry name" value="Adhesion_dom_fimbrial"/>
</dbReference>
<dbReference type="InterPro" id="IPR036937">
    <property type="entry name" value="Adhesion_dom_fimbrial_sf"/>
</dbReference>
<accession>A0A4R1XM95</accession>
<dbReference type="SUPFAM" id="SSF49401">
    <property type="entry name" value="Bacterial adhesins"/>
    <property type="match status" value="1"/>
</dbReference>
<protein>
    <submittedName>
        <fullName evidence="2">Minor fimbrial subunit/fimbrial-like protein</fullName>
    </submittedName>
</protein>
<dbReference type="PANTHER" id="PTHR33420:SF4">
    <property type="entry name" value="FIMBRIAL-LIKE PROTEIN FIMF"/>
    <property type="match status" value="1"/>
</dbReference>
<proteinExistence type="predicted"/>
<comment type="caution">
    <text evidence="2">The sequence shown here is derived from an EMBL/GenBank/DDBJ whole genome shotgun (WGS) entry which is preliminary data.</text>
</comment>
<dbReference type="InterPro" id="IPR050263">
    <property type="entry name" value="Bact_Fimbrial_Adh_Pro"/>
</dbReference>
<dbReference type="GO" id="GO:0009289">
    <property type="term" value="C:pilus"/>
    <property type="evidence" value="ECO:0007669"/>
    <property type="project" value="InterPro"/>
</dbReference>
<gene>
    <name evidence="2" type="ORF">EC844_11511</name>
</gene>
<dbReference type="GO" id="GO:0043709">
    <property type="term" value="P:cell adhesion involved in single-species biofilm formation"/>
    <property type="evidence" value="ECO:0007669"/>
    <property type="project" value="TreeGrafter"/>
</dbReference>
<evidence type="ECO:0000259" key="1">
    <source>
        <dbReference type="Pfam" id="PF00419"/>
    </source>
</evidence>
<sequence>MNVIYRKYCLIALISLHCMTQTQLSRADVELGRINVELYGVVKAVTCGVIESGKDKHIELGRYNSREFNQAGDHTPLVSIPFELANCPPNTAVNITFSGALDAKNKDFLAIEKGQNAAQNIAIEIRDHLKKRLVMGTKSPDLIVDDRGRLSTVFYANYIVTQNGVKPGTANASAEFVIRYD</sequence>
<feature type="domain" description="Fimbrial-type adhesion" evidence="1">
    <location>
        <begin position="37"/>
        <end position="181"/>
    </location>
</feature>
<dbReference type="EMBL" id="SLVJ01000015">
    <property type="protein sequence ID" value="TCM65174.1"/>
    <property type="molecule type" value="Genomic_DNA"/>
</dbReference>
<evidence type="ECO:0000313" key="2">
    <source>
        <dbReference type="EMBL" id="TCM65174.1"/>
    </source>
</evidence>
<dbReference type="AlphaFoldDB" id="A0A4R1XM95"/>
<keyword evidence="3" id="KW-1185">Reference proteome</keyword>
<evidence type="ECO:0000313" key="3">
    <source>
        <dbReference type="Proteomes" id="UP000294963"/>
    </source>
</evidence>